<feature type="active site" description="Nucleophile" evidence="4">
    <location>
        <position position="238"/>
    </location>
</feature>
<dbReference type="GO" id="GO:0017000">
    <property type="term" value="P:antibiotic biosynthetic process"/>
    <property type="evidence" value="ECO:0007669"/>
    <property type="project" value="InterPro"/>
</dbReference>
<feature type="binding site" evidence="5">
    <location>
        <position position="311"/>
    </location>
    <ligand>
        <name>Ca(2+)</name>
        <dbReference type="ChEBI" id="CHEBI:29108"/>
    </ligand>
</feature>
<feature type="binding site" evidence="5">
    <location>
        <position position="314"/>
    </location>
    <ligand>
        <name>Ca(2+)</name>
        <dbReference type="ChEBI" id="CHEBI:29108"/>
    </ligand>
</feature>
<sequence>MRRALRVLLVLVVLLLALPVVLIGWLSIDQPKSSGKARIRGLAAEVNVGFDADGIPRIRAQSETDAARALGWLHARDRLWQMEQQRRVGQGRLAEIIGSGGVAFDKLMRTLDLYRLAEASYQHLSPDLRALLDAYADGVNSFIDKPSGALPIEFQLTFHRPEKWRPADTLVWGKLMSLQLTGDYRDEITRARLLARLTPKQLGDLMPDFPDAPTTLAAIDWTRFADALPPPLGPKTASNEWVLDGTRTDSGKPLLANDPHLGLQAPALWWLARIELPNGGVRAGAFVPGSPLLILGRNDRIAWGATTTGTDTQDLFVETIDPTDPTRYRTPDGSAAFEVREERIKVRFGDDIVLRVRKTRHGPVLSDIEPRLVTDPGKVVALAFTALVEKDTTPDALLSVARARDCAGFRDAMKNWVSPQQNFTCADSDGHIGIVLPGAVPIRKAPPPGVPVDGADGAHDWVGLIPFDELPQVIDPASHKIVNANNRAVGPNYPHRLVDHWEAPYRAARIEEVLAATPKQNVRSSAALQHDNLSIETRELLPLLREGKPSTDLGRRAFALLDGWDGTMSRDKPQPLIYAATLLKLQQLLWDDELGDLATTMRGFRPEAVQRILTKERGWCDDVTTPSAESCEQQLTRSIDEAAATLAAAYGADPTQWRWGAAHRATLAHPLLSLIPGLKQLIDISIEQDGGDFTVHRQASGGSRDLVRFDSVHGAGYRGVYDLADLDRSRFALATGQSGNPLSRHWGDFVGRWRDGASVTLVGGPDEAAAGKKQLRLLP</sequence>
<accession>A0A8S8XAK4</accession>
<dbReference type="InterPro" id="IPR023343">
    <property type="entry name" value="Penicillin_amidase_dom1"/>
</dbReference>
<dbReference type="InterPro" id="IPR043146">
    <property type="entry name" value="Penicillin_amidase_N_B-knob"/>
</dbReference>
<dbReference type="InterPro" id="IPR043147">
    <property type="entry name" value="Penicillin_amidase_A-knob"/>
</dbReference>
<dbReference type="InterPro" id="IPR014395">
    <property type="entry name" value="Pen/GL7ACA/AHL_acylase"/>
</dbReference>
<dbReference type="Gene3D" id="1.10.1400.10">
    <property type="match status" value="1"/>
</dbReference>
<comment type="caution">
    <text evidence="6">The sequence shown here is derived from an EMBL/GenBank/DDBJ whole genome shotgun (WGS) entry which is preliminary data.</text>
</comment>
<proteinExistence type="inferred from homology"/>
<comment type="similarity">
    <text evidence="1">Belongs to the peptidase S45 family.</text>
</comment>
<organism evidence="6 7">
    <name type="scientific">Roseiterribacter gracilis</name>
    <dbReference type="NCBI Taxonomy" id="2812848"/>
    <lineage>
        <taxon>Bacteria</taxon>
        <taxon>Pseudomonadati</taxon>
        <taxon>Pseudomonadota</taxon>
        <taxon>Alphaproteobacteria</taxon>
        <taxon>Rhodospirillales</taxon>
        <taxon>Roseiterribacteraceae</taxon>
        <taxon>Roseiterribacter</taxon>
    </lineage>
</organism>
<dbReference type="RefSeq" id="WP_420241686.1">
    <property type="nucleotide sequence ID" value="NZ_BOPV01000001.1"/>
</dbReference>
<dbReference type="InterPro" id="IPR029055">
    <property type="entry name" value="Ntn_hydrolases_N"/>
</dbReference>
<evidence type="ECO:0000256" key="2">
    <source>
        <dbReference type="ARBA" id="ARBA00022801"/>
    </source>
</evidence>
<keyword evidence="3" id="KW-0865">Zymogen</keyword>
<dbReference type="InterPro" id="IPR002692">
    <property type="entry name" value="S45"/>
</dbReference>
<dbReference type="SUPFAM" id="SSF56235">
    <property type="entry name" value="N-terminal nucleophile aminohydrolases (Ntn hydrolases)"/>
    <property type="match status" value="1"/>
</dbReference>
<dbReference type="GO" id="GO:0016811">
    <property type="term" value="F:hydrolase activity, acting on carbon-nitrogen (but not peptide) bonds, in linear amides"/>
    <property type="evidence" value="ECO:0007669"/>
    <property type="project" value="InterPro"/>
</dbReference>
<dbReference type="Proteomes" id="UP000681075">
    <property type="component" value="Unassembled WGS sequence"/>
</dbReference>
<keyword evidence="2" id="KW-0378">Hydrolase</keyword>
<dbReference type="Gene3D" id="1.10.439.10">
    <property type="entry name" value="Penicillin Amidohydrolase, domain 1"/>
    <property type="match status" value="1"/>
</dbReference>
<dbReference type="Gene3D" id="3.60.20.10">
    <property type="entry name" value="Glutamine Phosphoribosylpyrophosphate, subunit 1, domain 1"/>
    <property type="match status" value="1"/>
</dbReference>
<keyword evidence="5" id="KW-0106">Calcium</keyword>
<evidence type="ECO:0000256" key="3">
    <source>
        <dbReference type="ARBA" id="ARBA00023145"/>
    </source>
</evidence>
<dbReference type="Pfam" id="PF01804">
    <property type="entry name" value="Penicil_amidase"/>
    <property type="match status" value="1"/>
</dbReference>
<evidence type="ECO:0000256" key="4">
    <source>
        <dbReference type="PIRSR" id="PIRSR001227-1"/>
    </source>
</evidence>
<dbReference type="PANTHER" id="PTHR34218:SF4">
    <property type="entry name" value="ACYL-HOMOSERINE LACTONE ACYLASE QUIP"/>
    <property type="match status" value="1"/>
</dbReference>
<evidence type="ECO:0000256" key="1">
    <source>
        <dbReference type="ARBA" id="ARBA00006586"/>
    </source>
</evidence>
<dbReference type="CDD" id="cd03747">
    <property type="entry name" value="Ntn_PGA_like"/>
    <property type="match status" value="1"/>
</dbReference>
<dbReference type="AlphaFoldDB" id="A0A8S8XAK4"/>
<evidence type="ECO:0000256" key="5">
    <source>
        <dbReference type="PIRSR" id="PIRSR001227-2"/>
    </source>
</evidence>
<keyword evidence="7" id="KW-1185">Reference proteome</keyword>
<dbReference type="PANTHER" id="PTHR34218">
    <property type="entry name" value="PEPTIDASE S45 PENICILLIN AMIDASE"/>
    <property type="match status" value="1"/>
</dbReference>
<comment type="cofactor">
    <cofactor evidence="5">
        <name>Ca(2+)</name>
        <dbReference type="ChEBI" id="CHEBI:29108"/>
    </cofactor>
    <text evidence="5">Binds 1 Ca(2+) ion per dimer.</text>
</comment>
<keyword evidence="5" id="KW-0479">Metal-binding</keyword>
<reference evidence="6" key="1">
    <citation type="submission" date="2021-02" db="EMBL/GenBank/DDBJ databases">
        <title>Genome sequence of Rhodospirillales sp. strain TMPK1 isolated from soil.</title>
        <authorList>
            <person name="Nakai R."/>
            <person name="Kusada H."/>
            <person name="Tamaki H."/>
        </authorList>
    </citation>
    <scope>NUCLEOTIDE SEQUENCE</scope>
    <source>
        <strain evidence="6">TMPK1</strain>
    </source>
</reference>
<name>A0A8S8XAK4_9PROT</name>
<protein>
    <submittedName>
        <fullName evidence="6">Penicillin amidase</fullName>
    </submittedName>
</protein>
<dbReference type="GO" id="GO:0046872">
    <property type="term" value="F:metal ion binding"/>
    <property type="evidence" value="ECO:0007669"/>
    <property type="project" value="UniProtKB-KW"/>
</dbReference>
<evidence type="ECO:0000313" key="6">
    <source>
        <dbReference type="EMBL" id="GIL38639.1"/>
    </source>
</evidence>
<dbReference type="EMBL" id="BOPV01000001">
    <property type="protein sequence ID" value="GIL38639.1"/>
    <property type="molecule type" value="Genomic_DNA"/>
</dbReference>
<feature type="binding site" evidence="5">
    <location>
        <position position="187"/>
    </location>
    <ligand>
        <name>Ca(2+)</name>
        <dbReference type="ChEBI" id="CHEBI:29108"/>
    </ligand>
</feature>
<dbReference type="Gene3D" id="2.30.120.10">
    <property type="match status" value="1"/>
</dbReference>
<gene>
    <name evidence="6" type="ORF">TMPK1_08760</name>
</gene>
<evidence type="ECO:0000313" key="7">
    <source>
        <dbReference type="Proteomes" id="UP000681075"/>
    </source>
</evidence>
<dbReference type="PIRSF" id="PIRSF001227">
    <property type="entry name" value="Pen_acylase"/>
    <property type="match status" value="1"/>
</dbReference>